<dbReference type="Proteomes" id="UP000265663">
    <property type="component" value="Unassembled WGS sequence"/>
</dbReference>
<dbReference type="EMBL" id="KE747840">
    <property type="protein sequence ID" value="RMZ73442.1"/>
    <property type="molecule type" value="Genomic_DNA"/>
</dbReference>
<keyword evidence="2" id="KW-1185">Reference proteome</keyword>
<dbReference type="OrthoDB" id="3735253at2759"/>
<dbReference type="AlphaFoldDB" id="A0A3M7MG75"/>
<evidence type="ECO:0000313" key="1">
    <source>
        <dbReference type="EMBL" id="RMZ73442.1"/>
    </source>
</evidence>
<gene>
    <name evidence="1" type="ORF">GMOD_00007950</name>
</gene>
<sequence length="251" mass="27790">MVAAVLKFSSSADGAVSSYFSPDAGRLDLLDVLNWHEAYGEYEWPDFISAILGYDFTRAMVFRCVLVSDVFVALEKTGMVMIVSQEALGVLGTPSSSGKRAGEQRKQVAIFRSGNSWVVGGRMTERKGRRKRTDSEATILASDNLEDYGESFLANMIDILIVKLKSPQSPYKDTIGSIDAQDVGSHFVEVMYNVLVAKWEEARGHSGSDDIFEEDQVPKMANPSFGESSFRANMDDTAYCALCHIFRFLTE</sequence>
<protein>
    <submittedName>
        <fullName evidence="1">Uncharacterized protein</fullName>
    </submittedName>
</protein>
<organism evidence="1 2">
    <name type="scientific">Pyrenophora seminiperda CCB06</name>
    <dbReference type="NCBI Taxonomy" id="1302712"/>
    <lineage>
        <taxon>Eukaryota</taxon>
        <taxon>Fungi</taxon>
        <taxon>Dikarya</taxon>
        <taxon>Ascomycota</taxon>
        <taxon>Pezizomycotina</taxon>
        <taxon>Dothideomycetes</taxon>
        <taxon>Pleosporomycetidae</taxon>
        <taxon>Pleosporales</taxon>
        <taxon>Pleosporineae</taxon>
        <taxon>Pleosporaceae</taxon>
        <taxon>Pyrenophora</taxon>
    </lineage>
</organism>
<proteinExistence type="predicted"/>
<evidence type="ECO:0000313" key="2">
    <source>
        <dbReference type="Proteomes" id="UP000265663"/>
    </source>
</evidence>
<reference evidence="1 2" key="1">
    <citation type="journal article" date="2014" name="PLoS ONE">
        <title>De novo Genome Assembly of the Fungal Plant Pathogen Pyrenophora semeniperda.</title>
        <authorList>
            <person name="Soliai M.M."/>
            <person name="Meyer S.E."/>
            <person name="Udall J.A."/>
            <person name="Elzinga D.E."/>
            <person name="Hermansen R.A."/>
            <person name="Bodily P.M."/>
            <person name="Hart A.A."/>
            <person name="Coleman C.E."/>
        </authorList>
    </citation>
    <scope>NUCLEOTIDE SEQUENCE [LARGE SCALE GENOMIC DNA]</scope>
    <source>
        <strain evidence="1 2">CCB06</strain>
        <tissue evidence="1">Mycelium</tissue>
    </source>
</reference>
<name>A0A3M7MG75_9PLEO</name>
<accession>A0A3M7MG75</accession>